<feature type="modified residue" description="N6-carboxylysine" evidence="5">
    <location>
        <position position="150"/>
    </location>
</feature>
<evidence type="ECO:0000313" key="7">
    <source>
        <dbReference type="EMBL" id="CAA9410453.1"/>
    </source>
</evidence>
<dbReference type="GO" id="GO:0005829">
    <property type="term" value="C:cytosol"/>
    <property type="evidence" value="ECO:0007669"/>
    <property type="project" value="TreeGrafter"/>
</dbReference>
<dbReference type="InterPro" id="IPR011059">
    <property type="entry name" value="Metal-dep_hydrolase_composite"/>
</dbReference>
<feature type="domain" description="Amidohydrolase-related" evidence="6">
    <location>
        <begin position="50"/>
        <end position="437"/>
    </location>
</feature>
<proteinExistence type="inferred from homology"/>
<dbReference type="PANTHER" id="PTHR11647">
    <property type="entry name" value="HYDRANTOINASE/DIHYDROPYRIMIDINASE FAMILY MEMBER"/>
    <property type="match status" value="1"/>
</dbReference>
<dbReference type="Pfam" id="PF01979">
    <property type="entry name" value="Amidohydro_1"/>
    <property type="match status" value="1"/>
</dbReference>
<dbReference type="FunFam" id="3.20.20.140:FF:000076">
    <property type="entry name" value="Dihydropyrimidinase like 2"/>
    <property type="match status" value="1"/>
</dbReference>
<dbReference type="AlphaFoldDB" id="A0A6J4PHV2"/>
<name>A0A6J4PHV2_9ACTN</name>
<comment type="similarity">
    <text evidence="2">Belongs to the metallo-dependent hydrolases superfamily. Hydantoinase/dihydropyrimidinase family.</text>
</comment>
<protein>
    <submittedName>
        <fullName evidence="7">Dihydropyrimidinase @ D-hydantoinase</fullName>
        <ecNumber evidence="7">3.5.2.2</ecNumber>
    </submittedName>
</protein>
<dbReference type="EC" id="3.5.2.2" evidence="7"/>
<evidence type="ECO:0000256" key="1">
    <source>
        <dbReference type="ARBA" id="ARBA00001947"/>
    </source>
</evidence>
<dbReference type="EMBL" id="CADCVA010000100">
    <property type="protein sequence ID" value="CAA9410453.1"/>
    <property type="molecule type" value="Genomic_DNA"/>
</dbReference>
<comment type="cofactor">
    <cofactor evidence="1">
        <name>Zn(2+)</name>
        <dbReference type="ChEBI" id="CHEBI:29105"/>
    </cofactor>
</comment>
<reference evidence="7" key="1">
    <citation type="submission" date="2020-02" db="EMBL/GenBank/DDBJ databases">
        <authorList>
            <person name="Meier V. D."/>
        </authorList>
    </citation>
    <scope>NUCLEOTIDE SEQUENCE</scope>
    <source>
        <strain evidence="7">AVDCRST_MAG82</strain>
    </source>
</reference>
<dbReference type="InterPro" id="IPR011778">
    <property type="entry name" value="Hydantoinase/dihydroPyrase"/>
</dbReference>
<dbReference type="SUPFAM" id="SSF51556">
    <property type="entry name" value="Metallo-dependent hydrolases"/>
    <property type="match status" value="1"/>
</dbReference>
<evidence type="ECO:0000256" key="5">
    <source>
        <dbReference type="PIRSR" id="PIRSR611778-50"/>
    </source>
</evidence>
<dbReference type="InterPro" id="IPR018228">
    <property type="entry name" value="DNase_TatD-rel_CS"/>
</dbReference>
<keyword evidence="4 7" id="KW-0378">Hydrolase</keyword>
<dbReference type="PANTHER" id="PTHR11647:SF1">
    <property type="entry name" value="COLLAPSIN RESPONSE MEDIATOR PROTEIN"/>
    <property type="match status" value="1"/>
</dbReference>
<evidence type="ECO:0000259" key="6">
    <source>
        <dbReference type="Pfam" id="PF01979"/>
    </source>
</evidence>
<dbReference type="NCBIfam" id="TIGR02033">
    <property type="entry name" value="D-hydantoinase"/>
    <property type="match status" value="1"/>
</dbReference>
<organism evidence="7">
    <name type="scientific">uncultured Rubrobacteraceae bacterium</name>
    <dbReference type="NCBI Taxonomy" id="349277"/>
    <lineage>
        <taxon>Bacteria</taxon>
        <taxon>Bacillati</taxon>
        <taxon>Actinomycetota</taxon>
        <taxon>Rubrobacteria</taxon>
        <taxon>Rubrobacterales</taxon>
        <taxon>Rubrobacteraceae</taxon>
        <taxon>environmental samples</taxon>
    </lineage>
</organism>
<gene>
    <name evidence="7" type="ORF">AVDCRST_MAG82-758</name>
</gene>
<dbReference type="GO" id="GO:0046872">
    <property type="term" value="F:metal ion binding"/>
    <property type="evidence" value="ECO:0007669"/>
    <property type="project" value="UniProtKB-KW"/>
</dbReference>
<comment type="PTM">
    <text evidence="5">Carbamylation allows a single lysine to coordinate two divalent metal cations.</text>
</comment>
<dbReference type="Gene3D" id="2.30.40.10">
    <property type="entry name" value="Urease, subunit C, domain 1"/>
    <property type="match status" value="1"/>
</dbReference>
<dbReference type="GO" id="GO:0004157">
    <property type="term" value="F:dihydropyrimidinase activity"/>
    <property type="evidence" value="ECO:0007669"/>
    <property type="project" value="UniProtKB-EC"/>
</dbReference>
<evidence type="ECO:0000256" key="4">
    <source>
        <dbReference type="ARBA" id="ARBA00022801"/>
    </source>
</evidence>
<sequence>MGRMLFSDGTIVTAEGSYRADVLVEGEKVAAVGTNLDADGAEIIDASGKLVMPGFIDAHTHMDMPFGGTVTADDWATGTETAAAGGTTMLIDFALQEAGGTLAGAFETWTEKARGKAVVDYGFHVAITDLRDDIKAELPGLAEKGVASVKIFMAYKGTPLYTEDDDLFEVLQLSREAGVLVLVHAENGDVISKLQEQALARGDTAPRFHALTRPPEVEAEATNRAIRLAEVAGAPILVVHVSCAPALEAIHLAHERGQTVYAETCPQYFAFSYDDLAREGFEGAKYVCSPPLRDPENRPALWNGLKTGDLQIFGSDHCSFNYEGQKELGKDDFTLIPNGLPGAEERAMTLWTLGVRGGKLSENQFVAVLSTNQARIYGAYPRKGTLAPGADADIVLWDPELRTTATASNRHGNVDYTPYEGVEFTGGPASVYVRGGLVYRDGEVVGERGSGRFVERSFTATEGLEVRV</sequence>
<dbReference type="InterPro" id="IPR032466">
    <property type="entry name" value="Metal_Hydrolase"/>
</dbReference>
<dbReference type="Gene3D" id="3.20.20.140">
    <property type="entry name" value="Metal-dependent hydrolases"/>
    <property type="match status" value="1"/>
</dbReference>
<evidence type="ECO:0000256" key="2">
    <source>
        <dbReference type="ARBA" id="ARBA00008829"/>
    </source>
</evidence>
<dbReference type="PROSITE" id="PS01137">
    <property type="entry name" value="TATD_1"/>
    <property type="match status" value="1"/>
</dbReference>
<dbReference type="InterPro" id="IPR050378">
    <property type="entry name" value="Metallo-dep_Hydrolases_sf"/>
</dbReference>
<dbReference type="SUPFAM" id="SSF51338">
    <property type="entry name" value="Composite domain of metallo-dependent hydrolases"/>
    <property type="match status" value="1"/>
</dbReference>
<evidence type="ECO:0000256" key="3">
    <source>
        <dbReference type="ARBA" id="ARBA00022723"/>
    </source>
</evidence>
<keyword evidence="3" id="KW-0479">Metal-binding</keyword>
<dbReference type="CDD" id="cd01314">
    <property type="entry name" value="D-HYD"/>
    <property type="match status" value="1"/>
</dbReference>
<accession>A0A6J4PHV2</accession>
<dbReference type="InterPro" id="IPR006680">
    <property type="entry name" value="Amidohydro-rel"/>
</dbReference>